<dbReference type="Gene3D" id="3.30.160.60">
    <property type="entry name" value="Classic Zinc Finger"/>
    <property type="match status" value="4"/>
</dbReference>
<evidence type="ECO:0000256" key="9">
    <source>
        <dbReference type="PROSITE-ProRule" id="PRU00042"/>
    </source>
</evidence>
<evidence type="ECO:0000256" key="6">
    <source>
        <dbReference type="ARBA" id="ARBA00023015"/>
    </source>
</evidence>
<comment type="caution">
    <text evidence="12">The sequence shown here is derived from an EMBL/GenBank/DDBJ whole genome shotgun (WGS) entry which is preliminary data.</text>
</comment>
<dbReference type="PANTHER" id="PTHR23226:SF419">
    <property type="entry name" value="FI21258P1-RELATED"/>
    <property type="match status" value="1"/>
</dbReference>
<feature type="compositionally biased region" description="Basic and acidic residues" evidence="10">
    <location>
        <begin position="22"/>
        <end position="36"/>
    </location>
</feature>
<evidence type="ECO:0000259" key="11">
    <source>
        <dbReference type="PROSITE" id="PS50157"/>
    </source>
</evidence>
<sequence length="296" mass="33534">MPKSFMIQKSRGRRSNLLYSRNEPKDNSDPRRHNQDTRSPTNTPIPFKPATNDLVSQFYAMGGDKVTSLADLNIQLPLLFPGGKNNTYIREILGDFLSWLTLDPNETSPIDKTNIRSPAYQPSVACPCSKCFAFEQNKNLARRYPSPLATEPARLVPVTDPVNCDVSSDGVTENGDDESSLRGDKDFHCKECGKCFKRSSTLSTHMLIHSDTRPYPCPYCGKRFHQKSDMKKHTYVHTGEKPHKCTICGKAFSQSSNLITHSRKHSGYKPFSCSQCGRTFQRKVDLRRHHEVSNHH</sequence>
<evidence type="ECO:0000313" key="13">
    <source>
        <dbReference type="Proteomes" id="UP001347796"/>
    </source>
</evidence>
<dbReference type="GO" id="GO:0000978">
    <property type="term" value="F:RNA polymerase II cis-regulatory region sequence-specific DNA binding"/>
    <property type="evidence" value="ECO:0007669"/>
    <property type="project" value="TreeGrafter"/>
</dbReference>
<evidence type="ECO:0000256" key="10">
    <source>
        <dbReference type="SAM" id="MobiDB-lite"/>
    </source>
</evidence>
<keyword evidence="4 9" id="KW-0863">Zinc-finger</keyword>
<keyword evidence="3" id="KW-0677">Repeat</keyword>
<keyword evidence="7" id="KW-0804">Transcription</keyword>
<feature type="domain" description="C2H2-type" evidence="11">
    <location>
        <begin position="243"/>
        <end position="270"/>
    </location>
</feature>
<dbReference type="SMART" id="SM00355">
    <property type="entry name" value="ZnF_C2H2"/>
    <property type="match status" value="4"/>
</dbReference>
<dbReference type="Proteomes" id="UP001347796">
    <property type="component" value="Unassembled WGS sequence"/>
</dbReference>
<evidence type="ECO:0000256" key="1">
    <source>
        <dbReference type="ARBA" id="ARBA00004123"/>
    </source>
</evidence>
<protein>
    <recommendedName>
        <fullName evidence="11">C2H2-type domain-containing protein</fullName>
    </recommendedName>
</protein>
<evidence type="ECO:0000256" key="5">
    <source>
        <dbReference type="ARBA" id="ARBA00022833"/>
    </source>
</evidence>
<dbReference type="EMBL" id="JAZGQO010000001">
    <property type="protein sequence ID" value="KAK6196087.1"/>
    <property type="molecule type" value="Genomic_DNA"/>
</dbReference>
<dbReference type="FunFam" id="3.30.160.60:FF:000340">
    <property type="entry name" value="zinc finger protein 473 isoform X1"/>
    <property type="match status" value="1"/>
</dbReference>
<dbReference type="SUPFAM" id="SSF57667">
    <property type="entry name" value="beta-beta-alpha zinc fingers"/>
    <property type="match status" value="2"/>
</dbReference>
<dbReference type="GO" id="GO:0005634">
    <property type="term" value="C:nucleus"/>
    <property type="evidence" value="ECO:0007669"/>
    <property type="project" value="UniProtKB-SubCell"/>
</dbReference>
<dbReference type="InterPro" id="IPR036236">
    <property type="entry name" value="Znf_C2H2_sf"/>
</dbReference>
<dbReference type="Pfam" id="PF00096">
    <property type="entry name" value="zf-C2H2"/>
    <property type="match status" value="4"/>
</dbReference>
<dbReference type="FunFam" id="3.30.160.60:FF:000100">
    <property type="entry name" value="Zinc finger 45-like"/>
    <property type="match status" value="1"/>
</dbReference>
<comment type="subcellular location">
    <subcellularLocation>
        <location evidence="1">Nucleus</location>
    </subcellularLocation>
</comment>
<dbReference type="PROSITE" id="PS50157">
    <property type="entry name" value="ZINC_FINGER_C2H2_2"/>
    <property type="match status" value="4"/>
</dbReference>
<organism evidence="12 13">
    <name type="scientific">Patella caerulea</name>
    <name type="common">Rayed Mediterranean limpet</name>
    <dbReference type="NCBI Taxonomy" id="87958"/>
    <lineage>
        <taxon>Eukaryota</taxon>
        <taxon>Metazoa</taxon>
        <taxon>Spiralia</taxon>
        <taxon>Lophotrochozoa</taxon>
        <taxon>Mollusca</taxon>
        <taxon>Gastropoda</taxon>
        <taxon>Patellogastropoda</taxon>
        <taxon>Patelloidea</taxon>
        <taxon>Patellidae</taxon>
        <taxon>Patella</taxon>
    </lineage>
</organism>
<dbReference type="InterPro" id="IPR013087">
    <property type="entry name" value="Znf_C2H2_type"/>
</dbReference>
<dbReference type="GO" id="GO:0008270">
    <property type="term" value="F:zinc ion binding"/>
    <property type="evidence" value="ECO:0007669"/>
    <property type="project" value="UniProtKB-KW"/>
</dbReference>
<feature type="domain" description="C2H2-type" evidence="11">
    <location>
        <begin position="215"/>
        <end position="242"/>
    </location>
</feature>
<keyword evidence="2" id="KW-0479">Metal-binding</keyword>
<feature type="domain" description="C2H2-type" evidence="11">
    <location>
        <begin position="187"/>
        <end position="214"/>
    </location>
</feature>
<accession>A0AAN8KII9</accession>
<proteinExistence type="predicted"/>
<reference evidence="12 13" key="1">
    <citation type="submission" date="2024-01" db="EMBL/GenBank/DDBJ databases">
        <title>The genome of the rayed Mediterranean limpet Patella caerulea (Linnaeus, 1758).</title>
        <authorList>
            <person name="Anh-Thu Weber A."/>
            <person name="Halstead-Nussloch G."/>
        </authorList>
    </citation>
    <scope>NUCLEOTIDE SEQUENCE [LARGE SCALE GENOMIC DNA]</scope>
    <source>
        <strain evidence="12">AATW-2023a</strain>
        <tissue evidence="12">Whole specimen</tissue>
    </source>
</reference>
<feature type="region of interest" description="Disordered" evidence="10">
    <location>
        <begin position="1"/>
        <end position="49"/>
    </location>
</feature>
<evidence type="ECO:0000313" key="12">
    <source>
        <dbReference type="EMBL" id="KAK6196087.1"/>
    </source>
</evidence>
<evidence type="ECO:0000256" key="3">
    <source>
        <dbReference type="ARBA" id="ARBA00022737"/>
    </source>
</evidence>
<keyword evidence="6" id="KW-0805">Transcription regulation</keyword>
<feature type="domain" description="C2H2-type" evidence="11">
    <location>
        <begin position="271"/>
        <end position="296"/>
    </location>
</feature>
<dbReference type="FunFam" id="3.30.160.60:FF:000432">
    <property type="entry name" value="zinc finger protein Gfi-1b isoform X1"/>
    <property type="match status" value="1"/>
</dbReference>
<dbReference type="PANTHER" id="PTHR23226">
    <property type="entry name" value="ZINC FINGER AND SCAN DOMAIN-CONTAINING"/>
    <property type="match status" value="1"/>
</dbReference>
<dbReference type="FunFam" id="3.30.160.60:FF:000208">
    <property type="entry name" value="zinc finger protein Gfi-1b"/>
    <property type="match status" value="1"/>
</dbReference>
<gene>
    <name evidence="12" type="ORF">SNE40_001381</name>
</gene>
<dbReference type="PROSITE" id="PS00028">
    <property type="entry name" value="ZINC_FINGER_C2H2_1"/>
    <property type="match status" value="4"/>
</dbReference>
<keyword evidence="5" id="KW-0862">Zinc</keyword>
<keyword evidence="13" id="KW-1185">Reference proteome</keyword>
<evidence type="ECO:0000256" key="7">
    <source>
        <dbReference type="ARBA" id="ARBA00023163"/>
    </source>
</evidence>
<dbReference type="GO" id="GO:0000981">
    <property type="term" value="F:DNA-binding transcription factor activity, RNA polymerase II-specific"/>
    <property type="evidence" value="ECO:0007669"/>
    <property type="project" value="TreeGrafter"/>
</dbReference>
<evidence type="ECO:0000256" key="4">
    <source>
        <dbReference type="ARBA" id="ARBA00022771"/>
    </source>
</evidence>
<evidence type="ECO:0000256" key="2">
    <source>
        <dbReference type="ARBA" id="ARBA00022723"/>
    </source>
</evidence>
<dbReference type="AlphaFoldDB" id="A0AAN8KII9"/>
<name>A0AAN8KII9_PATCE</name>
<evidence type="ECO:0000256" key="8">
    <source>
        <dbReference type="ARBA" id="ARBA00023242"/>
    </source>
</evidence>
<keyword evidence="8" id="KW-0539">Nucleus</keyword>